<evidence type="ECO:0000256" key="2">
    <source>
        <dbReference type="SAM" id="MobiDB-lite"/>
    </source>
</evidence>
<keyword evidence="5" id="KW-1185">Reference proteome</keyword>
<keyword evidence="1" id="KW-0863">Zinc-finger</keyword>
<proteinExistence type="predicted"/>
<dbReference type="InterPro" id="IPR013083">
    <property type="entry name" value="Znf_RING/FYVE/PHD"/>
</dbReference>
<organism evidence="4 5">
    <name type="scientific">Marasmius crinis-equi</name>
    <dbReference type="NCBI Taxonomy" id="585013"/>
    <lineage>
        <taxon>Eukaryota</taxon>
        <taxon>Fungi</taxon>
        <taxon>Dikarya</taxon>
        <taxon>Basidiomycota</taxon>
        <taxon>Agaricomycotina</taxon>
        <taxon>Agaricomycetes</taxon>
        <taxon>Agaricomycetidae</taxon>
        <taxon>Agaricales</taxon>
        <taxon>Marasmiineae</taxon>
        <taxon>Marasmiaceae</taxon>
        <taxon>Marasmius</taxon>
    </lineage>
</organism>
<feature type="compositionally biased region" description="Low complexity" evidence="2">
    <location>
        <begin position="200"/>
        <end position="219"/>
    </location>
</feature>
<evidence type="ECO:0000259" key="3">
    <source>
        <dbReference type="PROSITE" id="PS50966"/>
    </source>
</evidence>
<dbReference type="Proteomes" id="UP001465976">
    <property type="component" value="Unassembled WGS sequence"/>
</dbReference>
<dbReference type="PANTHER" id="PTHR21540">
    <property type="entry name" value="RING FINGER AND SWIM DOMAIN-CONTAINING PROTEIN 2"/>
    <property type="match status" value="1"/>
</dbReference>
<dbReference type="SUPFAM" id="SSF57850">
    <property type="entry name" value="RING/U-box"/>
    <property type="match status" value="1"/>
</dbReference>
<dbReference type="PROSITE" id="PS50966">
    <property type="entry name" value="ZF_SWIM"/>
    <property type="match status" value="1"/>
</dbReference>
<evidence type="ECO:0000256" key="1">
    <source>
        <dbReference type="PROSITE-ProRule" id="PRU00325"/>
    </source>
</evidence>
<dbReference type="EMBL" id="JBAHYK010002614">
    <property type="protein sequence ID" value="KAL0564727.1"/>
    <property type="molecule type" value="Genomic_DNA"/>
</dbReference>
<name>A0ABR3EPD4_9AGAR</name>
<dbReference type="Gene3D" id="3.30.40.10">
    <property type="entry name" value="Zinc/RING finger domain, C3HC4 (zinc finger)"/>
    <property type="match status" value="1"/>
</dbReference>
<dbReference type="PANTHER" id="PTHR21540:SF0">
    <property type="entry name" value="PHD FAMILY PROTEIN"/>
    <property type="match status" value="1"/>
</dbReference>
<keyword evidence="1" id="KW-0862">Zinc</keyword>
<feature type="region of interest" description="Disordered" evidence="2">
    <location>
        <begin position="198"/>
        <end position="220"/>
    </location>
</feature>
<evidence type="ECO:0000313" key="5">
    <source>
        <dbReference type="Proteomes" id="UP001465976"/>
    </source>
</evidence>
<accession>A0ABR3EPD4</accession>
<gene>
    <name evidence="4" type="ORF">V5O48_017317</name>
</gene>
<sequence>MPRKRKAPELAEQDSDSSIEIVSFKKARPSQAIQSEGEPSTSTYTYTSAAGPSTKPERKRKAKEKKEAPEKRLARYRSSCPSNILDRLDRAMAQRERQEGELKEDFTVSGSTGNVYTVYIDNRPSCNCPDAMKGNHCKHILFVFLKVLQVKRGSTHWYQKALLNSELHEIFDSAPAPPQLRAHGSLADERVIEAWKGATGRATSQPSASSSSSSGTRRLPSAEDDCAICYDSMYDEKKTTVEALVGILEWCRKCGNAVHKGCWDNYLKFQKTASDGAKCVWCRAPWHGGSKSSGSGMKAHEGYVNLAGLPGLEDLDTVRDTSTYYSRGRYHGY</sequence>
<feature type="domain" description="SWIM-type" evidence="3">
    <location>
        <begin position="116"/>
        <end position="148"/>
    </location>
</feature>
<feature type="region of interest" description="Disordered" evidence="2">
    <location>
        <begin position="1"/>
        <end position="76"/>
    </location>
</feature>
<feature type="compositionally biased region" description="Basic and acidic residues" evidence="2">
    <location>
        <begin position="64"/>
        <end position="73"/>
    </location>
</feature>
<keyword evidence="1" id="KW-0479">Metal-binding</keyword>
<dbReference type="InterPro" id="IPR007527">
    <property type="entry name" value="Znf_SWIM"/>
</dbReference>
<comment type="caution">
    <text evidence="4">The sequence shown here is derived from an EMBL/GenBank/DDBJ whole genome shotgun (WGS) entry which is preliminary data.</text>
</comment>
<protein>
    <recommendedName>
        <fullName evidence="3">SWIM-type domain-containing protein</fullName>
    </recommendedName>
</protein>
<dbReference type="InterPro" id="IPR039903">
    <property type="entry name" value="Zswim2"/>
</dbReference>
<evidence type="ECO:0000313" key="4">
    <source>
        <dbReference type="EMBL" id="KAL0564727.1"/>
    </source>
</evidence>
<dbReference type="Pfam" id="PF04434">
    <property type="entry name" value="SWIM"/>
    <property type="match status" value="1"/>
</dbReference>
<feature type="compositionally biased region" description="Low complexity" evidence="2">
    <location>
        <begin position="35"/>
        <end position="54"/>
    </location>
</feature>
<reference evidence="4 5" key="1">
    <citation type="submission" date="2024-02" db="EMBL/GenBank/DDBJ databases">
        <title>A draft genome for the cacao thread blight pathogen Marasmius crinis-equi.</title>
        <authorList>
            <person name="Cohen S.P."/>
            <person name="Baruah I.K."/>
            <person name="Amoako-Attah I."/>
            <person name="Bukari Y."/>
            <person name="Meinhardt L.W."/>
            <person name="Bailey B.A."/>
        </authorList>
    </citation>
    <scope>NUCLEOTIDE SEQUENCE [LARGE SCALE GENOMIC DNA]</scope>
    <source>
        <strain evidence="4 5">GH-76</strain>
    </source>
</reference>